<evidence type="ECO:0000256" key="1">
    <source>
        <dbReference type="SAM" id="MobiDB-lite"/>
    </source>
</evidence>
<feature type="region of interest" description="Disordered" evidence="1">
    <location>
        <begin position="1"/>
        <end position="42"/>
    </location>
</feature>
<sequence length="105" mass="11696">MSRCWGGAHQPNKRKISQRVSGIQEKWQESGDTCPRQTETRFLNDKGGDRKFLLHLRNFPLIFHARHAPPLHSAGLPACTSLPRSPLQLAACSLGFGPVKRTAPK</sequence>
<dbReference type="Ensembl" id="ENSPKIT00000041040.1">
    <property type="protein sequence ID" value="ENSPKIP00000016545.1"/>
    <property type="gene ID" value="ENSPKIG00000002828.1"/>
</dbReference>
<evidence type="ECO:0000313" key="3">
    <source>
        <dbReference type="Proteomes" id="UP000261540"/>
    </source>
</evidence>
<organism evidence="2 3">
    <name type="scientific">Paramormyrops kingsleyae</name>
    <dbReference type="NCBI Taxonomy" id="1676925"/>
    <lineage>
        <taxon>Eukaryota</taxon>
        <taxon>Metazoa</taxon>
        <taxon>Chordata</taxon>
        <taxon>Craniata</taxon>
        <taxon>Vertebrata</taxon>
        <taxon>Euteleostomi</taxon>
        <taxon>Actinopterygii</taxon>
        <taxon>Neopterygii</taxon>
        <taxon>Teleostei</taxon>
        <taxon>Osteoglossocephala</taxon>
        <taxon>Osteoglossomorpha</taxon>
        <taxon>Osteoglossiformes</taxon>
        <taxon>Mormyridae</taxon>
        <taxon>Paramormyrops</taxon>
    </lineage>
</organism>
<keyword evidence="3" id="KW-1185">Reference proteome</keyword>
<dbReference type="AlphaFoldDB" id="A0A3B3RF72"/>
<reference evidence="2" key="2">
    <citation type="submission" date="2025-09" db="UniProtKB">
        <authorList>
            <consortium name="Ensembl"/>
        </authorList>
    </citation>
    <scope>IDENTIFICATION</scope>
</reference>
<proteinExistence type="predicted"/>
<name>A0A3B3RF72_9TELE</name>
<protein>
    <submittedName>
        <fullName evidence="2">Uncharacterized protein</fullName>
    </submittedName>
</protein>
<evidence type="ECO:0000313" key="2">
    <source>
        <dbReference type="Ensembl" id="ENSPKIP00000016545.1"/>
    </source>
</evidence>
<reference evidence="2" key="1">
    <citation type="submission" date="2025-08" db="UniProtKB">
        <authorList>
            <consortium name="Ensembl"/>
        </authorList>
    </citation>
    <scope>IDENTIFICATION</scope>
</reference>
<accession>A0A3B3RF72</accession>
<dbReference type="Proteomes" id="UP000261540">
    <property type="component" value="Unplaced"/>
</dbReference>